<evidence type="ECO:0000313" key="2">
    <source>
        <dbReference type="EMBL" id="MDQ7936073.1"/>
    </source>
</evidence>
<dbReference type="RefSeq" id="WP_308701921.1">
    <property type="nucleotide sequence ID" value="NZ_AP027463.1"/>
</dbReference>
<accession>A0ABU1A4Z4</accession>
<evidence type="ECO:0000256" key="1">
    <source>
        <dbReference type="SAM" id="MobiDB-lite"/>
    </source>
</evidence>
<evidence type="ECO:0000313" key="3">
    <source>
        <dbReference type="Proteomes" id="UP001227831"/>
    </source>
</evidence>
<keyword evidence="3" id="KW-1185">Reference proteome</keyword>
<proteinExistence type="predicted"/>
<comment type="caution">
    <text evidence="2">The sequence shown here is derived from an EMBL/GenBank/DDBJ whole genome shotgun (WGS) entry which is preliminary data.</text>
</comment>
<dbReference type="EMBL" id="JAVCWF010000001">
    <property type="protein sequence ID" value="MDQ7936073.1"/>
    <property type="molecule type" value="Genomic_DNA"/>
</dbReference>
<feature type="compositionally biased region" description="Basic and acidic residues" evidence="1">
    <location>
        <begin position="367"/>
        <end position="378"/>
    </location>
</feature>
<feature type="compositionally biased region" description="Acidic residues" evidence="1">
    <location>
        <begin position="320"/>
        <end position="331"/>
    </location>
</feature>
<protein>
    <submittedName>
        <fullName evidence="2">Uncharacterized protein</fullName>
    </submittedName>
</protein>
<name>A0ABU1A4Z4_9LACO</name>
<feature type="region of interest" description="Disordered" evidence="1">
    <location>
        <begin position="320"/>
        <end position="378"/>
    </location>
</feature>
<gene>
    <name evidence="2" type="ORF">RA086_00220</name>
</gene>
<dbReference type="Proteomes" id="UP001227831">
    <property type="component" value="Unassembled WGS sequence"/>
</dbReference>
<reference evidence="2 3" key="1">
    <citation type="journal article" date="2023" name="Int. J. Syst. Evol. Microbiol.">
        <title>Lactiplantibacillus brownii sp. nov., a novel psychrotolerant species isolated from sauerkraut.</title>
        <authorList>
            <person name="Heng Y.C."/>
            <person name="Silvaraju S."/>
            <person name="Lee J.K.Y."/>
            <person name="Kittelmann S."/>
        </authorList>
    </citation>
    <scope>NUCLEOTIDE SEQUENCE [LARGE SCALE GENOMIC DNA]</scope>
    <source>
        <strain evidence="2 3">WILCCON 0030</strain>
    </source>
</reference>
<organism evidence="2 3">
    <name type="scientific">Lactiplantibacillus brownii</name>
    <dbReference type="NCBI Taxonomy" id="3069269"/>
    <lineage>
        <taxon>Bacteria</taxon>
        <taxon>Bacillati</taxon>
        <taxon>Bacillota</taxon>
        <taxon>Bacilli</taxon>
        <taxon>Lactobacillales</taxon>
        <taxon>Lactobacillaceae</taxon>
        <taxon>Lactiplantibacillus</taxon>
    </lineage>
</organism>
<sequence length="378" mass="42816">MTKQTRLSKYWSGFRHSAEYQDCSDYPADMIKEGIEGGLHAIPTSVSKWDLPDLTDFLVGIRDLAFNDKSAGNDETFQAIYTIVTAFWRYLAREKMIKASSTALEAYLKDFEAQPAQSFDEPSDDDWAAGINDDPELPIWQERTSLDIANYTKDWLTAYNHSSAWRQRPTGVTEALLTAVFNELVERGYDYYRKTPKSWNKRVLTAILRSTLVTEYDFTAAEYKLIVPMLKAFLTFVADQGWLNSKRATDYQRYLQAGEAEMLANAKNGALQPNTLSLINQKMTAAGIDPEDPDAVDKFMAHVENSGELDQLYEQLFGDDDEPFDDRDDETGLSKIKTLPANRDPFADTASAAKSQKGPGKVISMKQARELLKNKKRR</sequence>